<dbReference type="Gene3D" id="1.20.120.530">
    <property type="entry name" value="GntR ligand-binding domain-like"/>
    <property type="match status" value="1"/>
</dbReference>
<dbReference type="Pfam" id="PF00392">
    <property type="entry name" value="GntR"/>
    <property type="match status" value="1"/>
</dbReference>
<dbReference type="GO" id="GO:0003700">
    <property type="term" value="F:DNA-binding transcription factor activity"/>
    <property type="evidence" value="ECO:0007669"/>
    <property type="project" value="InterPro"/>
</dbReference>
<dbReference type="InterPro" id="IPR000524">
    <property type="entry name" value="Tscrpt_reg_HTH_GntR"/>
</dbReference>
<evidence type="ECO:0000256" key="1">
    <source>
        <dbReference type="ARBA" id="ARBA00023015"/>
    </source>
</evidence>
<dbReference type="GO" id="GO:0043565">
    <property type="term" value="F:sequence-specific DNA binding"/>
    <property type="evidence" value="ECO:0007669"/>
    <property type="project" value="InterPro"/>
</dbReference>
<dbReference type="SUPFAM" id="SSF46785">
    <property type="entry name" value="Winged helix' DNA-binding domain"/>
    <property type="match status" value="1"/>
</dbReference>
<evidence type="ECO:0000256" key="3">
    <source>
        <dbReference type="ARBA" id="ARBA00023163"/>
    </source>
</evidence>
<dbReference type="PRINTS" id="PR00035">
    <property type="entry name" value="HTHGNTR"/>
</dbReference>
<dbReference type="InterPro" id="IPR008920">
    <property type="entry name" value="TF_FadR/GntR_C"/>
</dbReference>
<dbReference type="CDD" id="cd07377">
    <property type="entry name" value="WHTH_GntR"/>
    <property type="match status" value="1"/>
</dbReference>
<protein>
    <submittedName>
        <fullName evidence="5">Pyruvate dehydrogenase complex repressor</fullName>
    </submittedName>
</protein>
<evidence type="ECO:0000256" key="2">
    <source>
        <dbReference type="ARBA" id="ARBA00023125"/>
    </source>
</evidence>
<keyword evidence="5" id="KW-0670">Pyruvate</keyword>
<sequence length="220" mass="23930">MSMDTSFEPLDTRGAVLGDEVFRVLGKAILEGRLRPGDRLRDVELAQMLGVSRTPIREALQRLERMGLVEVSANRWTRVTAPPATAFDETREFMALIVGDALHLALSRCDDETHGTLIGLAEALEAAARSGDAMATLGAQVVFYQQVIRASRNGIFAAVMREAGLTLQRNLQQKTPDSATPALADRFAELRDAVKIRDAVAAEQVLLGMYVRADVPDPAS</sequence>
<evidence type="ECO:0000313" key="6">
    <source>
        <dbReference type="Proteomes" id="UP000276888"/>
    </source>
</evidence>
<accession>A0A3S9W5Z6</accession>
<dbReference type="SMART" id="SM00345">
    <property type="entry name" value="HTH_GNTR"/>
    <property type="match status" value="1"/>
</dbReference>
<dbReference type="InterPro" id="IPR000485">
    <property type="entry name" value="AsnC-type_HTH_dom"/>
</dbReference>
<dbReference type="PANTHER" id="PTHR43537">
    <property type="entry name" value="TRANSCRIPTIONAL REGULATOR, GNTR FAMILY"/>
    <property type="match status" value="1"/>
</dbReference>
<dbReference type="KEGG" id="mlv:CVS47_00036"/>
<dbReference type="PROSITE" id="PS50949">
    <property type="entry name" value="HTH_GNTR"/>
    <property type="match status" value="1"/>
</dbReference>
<evidence type="ECO:0000259" key="4">
    <source>
        <dbReference type="PROSITE" id="PS50949"/>
    </source>
</evidence>
<feature type="domain" description="HTH gntR-type" evidence="4">
    <location>
        <begin position="15"/>
        <end position="82"/>
    </location>
</feature>
<dbReference type="PANTHER" id="PTHR43537:SF24">
    <property type="entry name" value="GLUCONATE OPERON TRANSCRIPTIONAL REPRESSOR"/>
    <property type="match status" value="1"/>
</dbReference>
<proteinExistence type="predicted"/>
<keyword evidence="1" id="KW-0805">Transcription regulation</keyword>
<keyword evidence="3" id="KW-0804">Transcription</keyword>
<dbReference type="InterPro" id="IPR036390">
    <property type="entry name" value="WH_DNA-bd_sf"/>
</dbReference>
<evidence type="ECO:0000313" key="5">
    <source>
        <dbReference type="EMBL" id="AZS35444.1"/>
    </source>
</evidence>
<dbReference type="Proteomes" id="UP000276888">
    <property type="component" value="Chromosome"/>
</dbReference>
<name>A0A3S9W5Z6_9MICO</name>
<keyword evidence="6" id="KW-1185">Reference proteome</keyword>
<organism evidence="5 6">
    <name type="scientific">Microbacterium lemovicicum</name>
    <dbReference type="NCBI Taxonomy" id="1072463"/>
    <lineage>
        <taxon>Bacteria</taxon>
        <taxon>Bacillati</taxon>
        <taxon>Actinomycetota</taxon>
        <taxon>Actinomycetes</taxon>
        <taxon>Micrococcales</taxon>
        <taxon>Microbacteriaceae</taxon>
        <taxon>Microbacterium</taxon>
    </lineage>
</organism>
<dbReference type="AlphaFoldDB" id="A0A3S9W5Z6"/>
<dbReference type="Pfam" id="PF07729">
    <property type="entry name" value="FCD"/>
    <property type="match status" value="1"/>
</dbReference>
<dbReference type="InterPro" id="IPR036388">
    <property type="entry name" value="WH-like_DNA-bd_sf"/>
</dbReference>
<dbReference type="SUPFAM" id="SSF48008">
    <property type="entry name" value="GntR ligand-binding domain-like"/>
    <property type="match status" value="1"/>
</dbReference>
<gene>
    <name evidence="5" type="primary">pdhR_1</name>
    <name evidence="5" type="ORF">CVS47_00036</name>
</gene>
<dbReference type="EMBL" id="CP031423">
    <property type="protein sequence ID" value="AZS35444.1"/>
    <property type="molecule type" value="Genomic_DNA"/>
</dbReference>
<reference evidence="5 6" key="1">
    <citation type="submission" date="2018-08" db="EMBL/GenBank/DDBJ databases">
        <title>Microbacterium lemovicicum sp. nov., a bacterium isolated from a natural uranium-rich soil.</title>
        <authorList>
            <person name="ORTET P."/>
        </authorList>
    </citation>
    <scope>NUCLEOTIDE SEQUENCE [LARGE SCALE GENOMIC DNA]</scope>
    <source>
        <strain evidence="5 6">Viu22</strain>
    </source>
</reference>
<keyword evidence="2" id="KW-0238">DNA-binding</keyword>
<dbReference type="InterPro" id="IPR011711">
    <property type="entry name" value="GntR_C"/>
</dbReference>
<dbReference type="RefSeq" id="WP_164734568.1">
    <property type="nucleotide sequence ID" value="NZ_CP031423.1"/>
</dbReference>
<dbReference type="Gene3D" id="1.10.10.10">
    <property type="entry name" value="Winged helix-like DNA-binding domain superfamily/Winged helix DNA-binding domain"/>
    <property type="match status" value="1"/>
</dbReference>
<dbReference type="PRINTS" id="PR00033">
    <property type="entry name" value="HTHASNC"/>
</dbReference>